<dbReference type="HAMAP" id="MF_00014">
    <property type="entry name" value="Ribosome_mat_RimM"/>
    <property type="match status" value="1"/>
</dbReference>
<evidence type="ECO:0000313" key="8">
    <source>
        <dbReference type="EMBL" id="GAA6167691.1"/>
    </source>
</evidence>
<feature type="domain" description="Ribosome maturation factor RimM PRC barrel" evidence="7">
    <location>
        <begin position="103"/>
        <end position="178"/>
    </location>
</feature>
<keyword evidence="1 5" id="KW-0963">Cytoplasm</keyword>
<dbReference type="Pfam" id="PF01782">
    <property type="entry name" value="RimM"/>
    <property type="match status" value="1"/>
</dbReference>
<comment type="similarity">
    <text evidence="5">Belongs to the RimM family.</text>
</comment>
<dbReference type="PANTHER" id="PTHR33692:SF1">
    <property type="entry name" value="RIBOSOME MATURATION FACTOR RIMM"/>
    <property type="match status" value="1"/>
</dbReference>
<dbReference type="Pfam" id="PF24986">
    <property type="entry name" value="PRC_RimM"/>
    <property type="match status" value="1"/>
</dbReference>
<keyword evidence="2 5" id="KW-0690">Ribosome biogenesis</keyword>
<dbReference type="InterPro" id="IPR002676">
    <property type="entry name" value="RimM_N"/>
</dbReference>
<comment type="subunit">
    <text evidence="5">Binds ribosomal protein uS19.</text>
</comment>
<accession>A0ABQ0A7Q8</accession>
<protein>
    <recommendedName>
        <fullName evidence="5">Ribosome maturation factor RimM</fullName>
    </recommendedName>
</protein>
<dbReference type="InterPro" id="IPR011033">
    <property type="entry name" value="PRC_barrel-like_sf"/>
</dbReference>
<sequence length="180" mass="20399">MVAKKSGLIPVGKITTVFGIKGWVKIHSDTQPKENIFKYDPWWLKTRHGVKVYECDQFQPHGNGLIAHFKGVDDRNAAEQLVGVEIAIDQQQLEPLDSGEYYWSQLIGLRVATQFGGHEPKDLGVVKRIIETGANDVLVVLGDQNSIDTRERLIPYVPEQFIVEVDLNNEQILVDWDSEF</sequence>
<dbReference type="Proteomes" id="UP001465153">
    <property type="component" value="Unassembled WGS sequence"/>
</dbReference>
<evidence type="ECO:0000259" key="7">
    <source>
        <dbReference type="Pfam" id="PF24986"/>
    </source>
</evidence>
<reference evidence="8 9" key="1">
    <citation type="submission" date="2024-04" db="EMBL/GenBank/DDBJ databases">
        <title>Draft genome sequence of Sessilibacter corallicola NBRC 116591.</title>
        <authorList>
            <person name="Miyakawa T."/>
            <person name="Kusuya Y."/>
            <person name="Miura T."/>
        </authorList>
    </citation>
    <scope>NUCLEOTIDE SEQUENCE [LARGE SCALE GENOMIC DNA]</scope>
    <source>
        <strain evidence="8 9">KU-00831-HH</strain>
    </source>
</reference>
<comment type="caution">
    <text evidence="8">The sequence shown here is derived from an EMBL/GenBank/DDBJ whole genome shotgun (WGS) entry which is preliminary data.</text>
</comment>
<evidence type="ECO:0000256" key="2">
    <source>
        <dbReference type="ARBA" id="ARBA00022517"/>
    </source>
</evidence>
<dbReference type="Gene3D" id="2.40.30.60">
    <property type="entry name" value="RimM"/>
    <property type="match status" value="1"/>
</dbReference>
<dbReference type="InterPro" id="IPR036976">
    <property type="entry name" value="RimM_N_sf"/>
</dbReference>
<evidence type="ECO:0000313" key="9">
    <source>
        <dbReference type="Proteomes" id="UP001465153"/>
    </source>
</evidence>
<dbReference type="InterPro" id="IPR056792">
    <property type="entry name" value="PRC_RimM"/>
</dbReference>
<comment type="function">
    <text evidence="5">An accessory protein needed during the final step in the assembly of 30S ribosomal subunit, possibly for assembly of the head region. Essential for efficient processing of 16S rRNA. May be needed both before and after RbfA during the maturation of 16S rRNA. It has affinity for free ribosomal 30S subunits but not for 70S ribosomes.</text>
</comment>
<dbReference type="RefSeq" id="WP_233089532.1">
    <property type="nucleotide sequence ID" value="NZ_BAABWN010000004.1"/>
</dbReference>
<dbReference type="SUPFAM" id="SSF50346">
    <property type="entry name" value="PRC-barrel domain"/>
    <property type="match status" value="1"/>
</dbReference>
<keyword evidence="4 5" id="KW-0143">Chaperone</keyword>
<evidence type="ECO:0000259" key="6">
    <source>
        <dbReference type="Pfam" id="PF01782"/>
    </source>
</evidence>
<organism evidence="8 9">
    <name type="scientific">Sessilibacter corallicola</name>
    <dbReference type="NCBI Taxonomy" id="2904075"/>
    <lineage>
        <taxon>Bacteria</taxon>
        <taxon>Pseudomonadati</taxon>
        <taxon>Pseudomonadota</taxon>
        <taxon>Gammaproteobacteria</taxon>
        <taxon>Cellvibrionales</taxon>
        <taxon>Cellvibrionaceae</taxon>
        <taxon>Sessilibacter</taxon>
    </lineage>
</organism>
<comment type="subcellular location">
    <subcellularLocation>
        <location evidence="5">Cytoplasm</location>
    </subcellularLocation>
</comment>
<name>A0ABQ0A7Q8_9GAMM</name>
<keyword evidence="9" id="KW-1185">Reference proteome</keyword>
<dbReference type="InterPro" id="IPR011961">
    <property type="entry name" value="RimM"/>
</dbReference>
<evidence type="ECO:0000256" key="1">
    <source>
        <dbReference type="ARBA" id="ARBA00022490"/>
    </source>
</evidence>
<evidence type="ECO:0000256" key="3">
    <source>
        <dbReference type="ARBA" id="ARBA00022552"/>
    </source>
</evidence>
<dbReference type="SUPFAM" id="SSF50447">
    <property type="entry name" value="Translation proteins"/>
    <property type="match status" value="1"/>
</dbReference>
<evidence type="ECO:0000256" key="5">
    <source>
        <dbReference type="HAMAP-Rule" id="MF_00014"/>
    </source>
</evidence>
<proteinExistence type="inferred from homology"/>
<evidence type="ECO:0000256" key="4">
    <source>
        <dbReference type="ARBA" id="ARBA00023186"/>
    </source>
</evidence>
<comment type="domain">
    <text evidence="5">The PRC barrel domain binds ribosomal protein uS19.</text>
</comment>
<dbReference type="NCBIfam" id="TIGR02273">
    <property type="entry name" value="16S_RimM"/>
    <property type="match status" value="1"/>
</dbReference>
<gene>
    <name evidence="5 8" type="primary">rimM</name>
    <name evidence="8" type="ORF">NBRC116591_15010</name>
</gene>
<dbReference type="InterPro" id="IPR009000">
    <property type="entry name" value="Transl_B-barrel_sf"/>
</dbReference>
<dbReference type="Gene3D" id="2.30.30.240">
    <property type="entry name" value="PRC-barrel domain"/>
    <property type="match status" value="1"/>
</dbReference>
<dbReference type="EMBL" id="BAABWN010000004">
    <property type="protein sequence ID" value="GAA6167691.1"/>
    <property type="molecule type" value="Genomic_DNA"/>
</dbReference>
<feature type="domain" description="RimM N-terminal" evidence="6">
    <location>
        <begin position="11"/>
        <end position="91"/>
    </location>
</feature>
<dbReference type="PANTHER" id="PTHR33692">
    <property type="entry name" value="RIBOSOME MATURATION FACTOR RIMM"/>
    <property type="match status" value="1"/>
</dbReference>
<keyword evidence="3 5" id="KW-0698">rRNA processing</keyword>